<evidence type="ECO:0000259" key="12">
    <source>
        <dbReference type="Pfam" id="PF00349"/>
    </source>
</evidence>
<dbReference type="InterPro" id="IPR022672">
    <property type="entry name" value="Hexokinase_N"/>
</dbReference>
<proteinExistence type="inferred from homology"/>
<dbReference type="GO" id="GO:0008865">
    <property type="term" value="F:fructokinase activity"/>
    <property type="evidence" value="ECO:0007669"/>
    <property type="project" value="TreeGrafter"/>
</dbReference>
<evidence type="ECO:0000313" key="14">
    <source>
        <dbReference type="EMBL" id="KAB5574277.1"/>
    </source>
</evidence>
<evidence type="ECO:0000256" key="9">
    <source>
        <dbReference type="ARBA" id="ARBA00022840"/>
    </source>
</evidence>
<keyword evidence="8" id="KW-0472">Membrane</keyword>
<keyword evidence="8" id="KW-0496">Mitochondrion</keyword>
<feature type="domain" description="Hexokinase C-terminal" evidence="13">
    <location>
        <begin position="281"/>
        <end position="536"/>
    </location>
</feature>
<dbReference type="Proteomes" id="UP000326939">
    <property type="component" value="Chromosome 1"/>
</dbReference>
<dbReference type="CDD" id="cd24020">
    <property type="entry name" value="ASKHA_NBD_HK_plant"/>
    <property type="match status" value="1"/>
</dbReference>
<feature type="domain" description="Hexokinase N-terminal" evidence="12">
    <location>
        <begin position="126"/>
        <end position="274"/>
    </location>
</feature>
<dbReference type="PROSITE" id="PS51748">
    <property type="entry name" value="HEXOKINASE_2"/>
    <property type="match status" value="1"/>
</dbReference>
<dbReference type="UniPathway" id="UPA00242"/>
<organism evidence="14 15">
    <name type="scientific">Salix brachista</name>
    <dbReference type="NCBI Taxonomy" id="2182728"/>
    <lineage>
        <taxon>Eukaryota</taxon>
        <taxon>Viridiplantae</taxon>
        <taxon>Streptophyta</taxon>
        <taxon>Embryophyta</taxon>
        <taxon>Tracheophyta</taxon>
        <taxon>Spermatophyta</taxon>
        <taxon>Magnoliopsida</taxon>
        <taxon>eudicotyledons</taxon>
        <taxon>Gunneridae</taxon>
        <taxon>Pentapetalae</taxon>
        <taxon>rosids</taxon>
        <taxon>fabids</taxon>
        <taxon>Malpighiales</taxon>
        <taxon>Salicaceae</taxon>
        <taxon>Saliceae</taxon>
        <taxon>Salix</taxon>
    </lineage>
</organism>
<dbReference type="GO" id="GO:0005829">
    <property type="term" value="C:cytosol"/>
    <property type="evidence" value="ECO:0007669"/>
    <property type="project" value="TreeGrafter"/>
</dbReference>
<evidence type="ECO:0000256" key="8">
    <source>
        <dbReference type="ARBA" id="ARBA00022787"/>
    </source>
</evidence>
<accession>A0A5N5P4U7</accession>
<dbReference type="GO" id="GO:0005524">
    <property type="term" value="F:ATP binding"/>
    <property type="evidence" value="ECO:0007669"/>
    <property type="project" value="UniProtKB-UniRule"/>
</dbReference>
<evidence type="ECO:0000256" key="6">
    <source>
        <dbReference type="ARBA" id="ARBA00022741"/>
    </source>
</evidence>
<dbReference type="GO" id="GO:0001678">
    <property type="term" value="P:intracellular glucose homeostasis"/>
    <property type="evidence" value="ECO:0007669"/>
    <property type="project" value="InterPro"/>
</dbReference>
<dbReference type="PRINTS" id="PR00475">
    <property type="entry name" value="HEXOKINASE"/>
</dbReference>
<dbReference type="FunFam" id="3.40.367.20:FF:000003">
    <property type="entry name" value="Phosphotransferase"/>
    <property type="match status" value="1"/>
</dbReference>
<keyword evidence="9 11" id="KW-0067">ATP-binding</keyword>
<comment type="subcellular location">
    <subcellularLocation>
        <location evidence="1">Mitochondrion outer membrane</location>
        <topology evidence="1">Single-pass membrane protein</topology>
    </subcellularLocation>
</comment>
<dbReference type="PANTHER" id="PTHR19443">
    <property type="entry name" value="HEXOKINASE"/>
    <property type="match status" value="1"/>
</dbReference>
<feature type="domain" description="Hexokinase N-terminal" evidence="12">
    <location>
        <begin position="42"/>
        <end position="92"/>
    </location>
</feature>
<keyword evidence="8" id="KW-1000">Mitochondrion outer membrane</keyword>
<gene>
    <name evidence="14" type="ORF">DKX38_001471</name>
</gene>
<keyword evidence="7 11" id="KW-0418">Kinase</keyword>
<sequence length="547" mass="59983">MEKKVVVAVVCVAAVAGAVATAAVVKRKMKMDRRWAKAMEIVKEMQEKCGTPIGKLKQVADAMVVEMHAGLASEGGSKLKMLISYVDNLPTGYIFFDFSFRHMRSNWTRIVFAYAYVMKLICSLIDEKGLFYALDLGGTNFRVLRVQLGGKDGGLVNQEFTEVSIPPNLMIGTSDALFDYIAAELAKFISQEGQEFELPPGKQRELGFTFSFPVMQTSIASGTLVRWTKGFSIDDAVGLDVVAELTKAMKRQGLDMRVSALVNDTVGTLAGGKYSYKDVAVAVILGTGSNAAYVESAQAIPKWHGDLPKSGEMVINMEWGNFRSSHLPLTEYDHAMDNESLNPGEQIFEKLISGMYLGEIVRRVLLKMAEEAAFFGDIVPPKLKTPFILRTPDMSAMHHDTSSDLILVEKKMKDILEETYFVLYIEKGPRYPICNTSLQTRKVVVELCNIVATRGSRLAAAGILGILKKIGRDTVKDGDEQKTVIAMDGGLFEHYGEYSKCLENTVTELLGEEVSKTISIEHASDGSGLGAALLAASHSPYLEAENC</sequence>
<dbReference type="InterPro" id="IPR001312">
    <property type="entry name" value="Hexokinase"/>
</dbReference>
<evidence type="ECO:0000256" key="4">
    <source>
        <dbReference type="ARBA" id="ARBA00009225"/>
    </source>
</evidence>
<dbReference type="GO" id="GO:0004340">
    <property type="term" value="F:glucokinase activity"/>
    <property type="evidence" value="ECO:0007669"/>
    <property type="project" value="TreeGrafter"/>
</dbReference>
<dbReference type="GO" id="GO:0005536">
    <property type="term" value="F:D-glucose binding"/>
    <property type="evidence" value="ECO:0007669"/>
    <property type="project" value="InterPro"/>
</dbReference>
<dbReference type="FunFam" id="3.30.420.40:FF:000034">
    <property type="entry name" value="Phosphotransferase"/>
    <property type="match status" value="1"/>
</dbReference>
<reference evidence="15" key="1">
    <citation type="journal article" date="2019" name="Gigascience">
        <title>De novo genome assembly of the endangered Acer yangbiense, a plant species with extremely small populations endemic to Yunnan Province, China.</title>
        <authorList>
            <person name="Yang J."/>
            <person name="Wariss H.M."/>
            <person name="Tao L."/>
            <person name="Zhang R."/>
            <person name="Yun Q."/>
            <person name="Hollingsworth P."/>
            <person name="Dao Z."/>
            <person name="Luo G."/>
            <person name="Guo H."/>
            <person name="Ma Y."/>
            <person name="Sun W."/>
        </authorList>
    </citation>
    <scope>NUCLEOTIDE SEQUENCE [LARGE SCALE GENOMIC DNA]</scope>
    <source>
        <strain evidence="15">cv. br00</strain>
    </source>
</reference>
<dbReference type="UniPathway" id="UPA00109">
    <property type="reaction ID" value="UER00180"/>
</dbReference>
<dbReference type="InterPro" id="IPR043129">
    <property type="entry name" value="ATPase_NBD"/>
</dbReference>
<dbReference type="Pfam" id="PF03727">
    <property type="entry name" value="Hexokinase_2"/>
    <property type="match status" value="1"/>
</dbReference>
<evidence type="ECO:0000259" key="13">
    <source>
        <dbReference type="Pfam" id="PF03727"/>
    </source>
</evidence>
<evidence type="ECO:0000256" key="7">
    <source>
        <dbReference type="ARBA" id="ARBA00022777"/>
    </source>
</evidence>
<protein>
    <recommendedName>
        <fullName evidence="11">Phosphotransferase</fullName>
        <ecNumber evidence="11">2.7.1.-</ecNumber>
    </recommendedName>
</protein>
<dbReference type="AlphaFoldDB" id="A0A5N5P4U7"/>
<comment type="pathway">
    <text evidence="3">Carbohydrate metabolism; hexose metabolism.</text>
</comment>
<evidence type="ECO:0000256" key="11">
    <source>
        <dbReference type="RuleBase" id="RU362007"/>
    </source>
</evidence>
<dbReference type="PANTHER" id="PTHR19443:SF85">
    <property type="entry name" value="HEXOKINASE-1"/>
    <property type="match status" value="1"/>
</dbReference>
<dbReference type="SUPFAM" id="SSF53067">
    <property type="entry name" value="Actin-like ATPase domain"/>
    <property type="match status" value="2"/>
</dbReference>
<evidence type="ECO:0000256" key="3">
    <source>
        <dbReference type="ARBA" id="ARBA00005028"/>
    </source>
</evidence>
<keyword evidence="5 11" id="KW-0808">Transferase</keyword>
<dbReference type="GO" id="GO:0005741">
    <property type="term" value="C:mitochondrial outer membrane"/>
    <property type="evidence" value="ECO:0007669"/>
    <property type="project" value="UniProtKB-SubCell"/>
</dbReference>
<evidence type="ECO:0000256" key="10">
    <source>
        <dbReference type="ARBA" id="ARBA00023152"/>
    </source>
</evidence>
<evidence type="ECO:0000256" key="2">
    <source>
        <dbReference type="ARBA" id="ARBA00004888"/>
    </source>
</evidence>
<dbReference type="GO" id="GO:0006006">
    <property type="term" value="P:glucose metabolic process"/>
    <property type="evidence" value="ECO:0007669"/>
    <property type="project" value="TreeGrafter"/>
</dbReference>
<keyword evidence="6 11" id="KW-0547">Nucleotide-binding</keyword>
<dbReference type="InterPro" id="IPR022673">
    <property type="entry name" value="Hexokinase_C"/>
</dbReference>
<evidence type="ECO:0000256" key="1">
    <source>
        <dbReference type="ARBA" id="ARBA00004572"/>
    </source>
</evidence>
<dbReference type="GO" id="GO:0006096">
    <property type="term" value="P:glycolytic process"/>
    <property type="evidence" value="ECO:0007669"/>
    <property type="project" value="UniProtKB-UniPathway"/>
</dbReference>
<comment type="similarity">
    <text evidence="4 11">Belongs to the hexokinase family.</text>
</comment>
<dbReference type="EMBL" id="VDCV01000001">
    <property type="protein sequence ID" value="KAB5574277.1"/>
    <property type="molecule type" value="Genomic_DNA"/>
</dbReference>
<dbReference type="Pfam" id="PF00349">
    <property type="entry name" value="Hexokinase_1"/>
    <property type="match status" value="2"/>
</dbReference>
<dbReference type="Gene3D" id="3.30.420.40">
    <property type="match status" value="1"/>
</dbReference>
<dbReference type="EC" id="2.7.1.-" evidence="11"/>
<comment type="caution">
    <text evidence="14">The sequence shown here is derived from an EMBL/GenBank/DDBJ whole genome shotgun (WGS) entry which is preliminary data.</text>
</comment>
<name>A0A5N5P4U7_9ROSI</name>
<keyword evidence="10 11" id="KW-0324">Glycolysis</keyword>
<comment type="pathway">
    <text evidence="2">Carbohydrate degradation; glycolysis; D-glyceraldehyde 3-phosphate and glycerone phosphate from D-glucose: step 1/4.</text>
</comment>
<keyword evidence="15" id="KW-1185">Reference proteome</keyword>
<evidence type="ECO:0000313" key="15">
    <source>
        <dbReference type="Proteomes" id="UP000326939"/>
    </source>
</evidence>
<evidence type="ECO:0000256" key="5">
    <source>
        <dbReference type="ARBA" id="ARBA00022679"/>
    </source>
</evidence>
<dbReference type="Gene3D" id="3.40.367.20">
    <property type="match status" value="2"/>
</dbReference>